<evidence type="ECO:0000313" key="6">
    <source>
        <dbReference type="Proteomes" id="UP000181951"/>
    </source>
</evidence>
<dbReference type="OrthoDB" id="57532at2"/>
<dbReference type="InterPro" id="IPR052720">
    <property type="entry name" value="Glycosyl_hydrolase_97"/>
</dbReference>
<dbReference type="Pfam" id="PF10566">
    <property type="entry name" value="Glyco_hydro_97"/>
    <property type="match status" value="1"/>
</dbReference>
<dbReference type="Gene3D" id="2.70.98.10">
    <property type="match status" value="1"/>
</dbReference>
<dbReference type="RefSeq" id="WP_069465101.1">
    <property type="nucleotide sequence ID" value="NZ_FODD01000013.1"/>
</dbReference>
<dbReference type="InterPro" id="IPR029486">
    <property type="entry name" value="GH97_N"/>
</dbReference>
<gene>
    <name evidence="5" type="ORF">SAMN05216267_10132</name>
</gene>
<reference evidence="5 6" key="1">
    <citation type="submission" date="2016-10" db="EMBL/GenBank/DDBJ databases">
        <authorList>
            <person name="de Groot N.N."/>
        </authorList>
    </citation>
    <scope>NUCLEOTIDE SEQUENCE [LARGE SCALE GENOMIC DNA]</scope>
    <source>
        <strain evidence="5 6">CGMCC 4.2026</strain>
    </source>
</reference>
<dbReference type="PANTHER" id="PTHR35803:SF2">
    <property type="entry name" value="RETAINING ALPHA-GALACTOSIDASE"/>
    <property type="match status" value="1"/>
</dbReference>
<dbReference type="InterPro" id="IPR013785">
    <property type="entry name" value="Aldolase_TIM"/>
</dbReference>
<feature type="signal peptide" evidence="3">
    <location>
        <begin position="1"/>
        <end position="28"/>
    </location>
</feature>
<evidence type="ECO:0000256" key="1">
    <source>
        <dbReference type="ARBA" id="ARBA00022801"/>
    </source>
</evidence>
<evidence type="ECO:0000313" key="5">
    <source>
        <dbReference type="EMBL" id="SEN92269.1"/>
    </source>
</evidence>
<dbReference type="InterPro" id="IPR017853">
    <property type="entry name" value="GH"/>
</dbReference>
<dbReference type="InterPro" id="IPR013780">
    <property type="entry name" value="Glyco_hydro_b"/>
</dbReference>
<dbReference type="Pfam" id="PF14508">
    <property type="entry name" value="GH97_N"/>
    <property type="match status" value="1"/>
</dbReference>
<dbReference type="EMBL" id="FODD01000013">
    <property type="protein sequence ID" value="SEN92269.1"/>
    <property type="molecule type" value="Genomic_DNA"/>
</dbReference>
<dbReference type="GO" id="GO:0030246">
    <property type="term" value="F:carbohydrate binding"/>
    <property type="evidence" value="ECO:0007669"/>
    <property type="project" value="InterPro"/>
</dbReference>
<dbReference type="InterPro" id="IPR014718">
    <property type="entry name" value="GH-type_carb-bd"/>
</dbReference>
<dbReference type="InterPro" id="IPR008979">
    <property type="entry name" value="Galactose-bd-like_sf"/>
</dbReference>
<dbReference type="InterPro" id="IPR019563">
    <property type="entry name" value="GH97_catalytic"/>
</dbReference>
<dbReference type="Proteomes" id="UP000181951">
    <property type="component" value="Unassembled WGS sequence"/>
</dbReference>
<evidence type="ECO:0000256" key="2">
    <source>
        <dbReference type="ARBA" id="ARBA00023295"/>
    </source>
</evidence>
<proteinExistence type="predicted"/>
<dbReference type="STRING" id="310780.SAMN05216267_10132"/>
<evidence type="ECO:0000256" key="3">
    <source>
        <dbReference type="SAM" id="SignalP"/>
    </source>
</evidence>
<dbReference type="SUPFAM" id="SSF51445">
    <property type="entry name" value="(Trans)glycosidases"/>
    <property type="match status" value="1"/>
</dbReference>
<dbReference type="Gene3D" id="2.60.120.1060">
    <property type="entry name" value="NPCBM/NEW2 domain"/>
    <property type="match status" value="1"/>
</dbReference>
<dbReference type="Gene3D" id="2.60.40.1180">
    <property type="entry name" value="Golgi alpha-mannosidase II"/>
    <property type="match status" value="1"/>
</dbReference>
<feature type="chain" id="PRO_5039141944" evidence="3">
    <location>
        <begin position="29"/>
        <end position="911"/>
    </location>
</feature>
<evidence type="ECO:0000259" key="4">
    <source>
        <dbReference type="SMART" id="SM00776"/>
    </source>
</evidence>
<organism evidence="5 6">
    <name type="scientific">Actinacidiphila rubida</name>
    <dbReference type="NCBI Taxonomy" id="310780"/>
    <lineage>
        <taxon>Bacteria</taxon>
        <taxon>Bacillati</taxon>
        <taxon>Actinomycetota</taxon>
        <taxon>Actinomycetes</taxon>
        <taxon>Kitasatosporales</taxon>
        <taxon>Streptomycetaceae</taxon>
        <taxon>Actinacidiphila</taxon>
    </lineage>
</organism>
<keyword evidence="2" id="KW-0326">Glycosidase</keyword>
<accession>A0A1H8KH31</accession>
<keyword evidence="3" id="KW-0732">Signal</keyword>
<feature type="domain" description="Glycosyl hydrolase family 98 putative carbohydrate-binding module" evidence="4">
    <location>
        <begin position="764"/>
        <end position="909"/>
    </location>
</feature>
<dbReference type="GO" id="GO:0016798">
    <property type="term" value="F:hydrolase activity, acting on glycosyl bonds"/>
    <property type="evidence" value="ECO:0007669"/>
    <property type="project" value="UniProtKB-KW"/>
</dbReference>
<dbReference type="SMART" id="SM00776">
    <property type="entry name" value="NPCBM"/>
    <property type="match status" value="1"/>
</dbReference>
<dbReference type="InterPro" id="IPR038637">
    <property type="entry name" value="NPCBM_sf"/>
</dbReference>
<dbReference type="InterPro" id="IPR013222">
    <property type="entry name" value="Glyco_hyd_98_carb-bd"/>
</dbReference>
<dbReference type="Gene3D" id="3.20.20.70">
    <property type="entry name" value="Aldolase class I"/>
    <property type="match status" value="1"/>
</dbReference>
<name>A0A1H8KH31_9ACTN</name>
<dbReference type="SUPFAM" id="SSF49785">
    <property type="entry name" value="Galactose-binding domain-like"/>
    <property type="match status" value="1"/>
</dbReference>
<dbReference type="Pfam" id="PF14509">
    <property type="entry name" value="GH97_C"/>
    <property type="match status" value="1"/>
</dbReference>
<dbReference type="InterPro" id="IPR029483">
    <property type="entry name" value="GH97_C"/>
</dbReference>
<dbReference type="Pfam" id="PF08305">
    <property type="entry name" value="NPCBM"/>
    <property type="match status" value="1"/>
</dbReference>
<protein>
    <submittedName>
        <fullName evidence="5">Glycosyl-hydrolase 97 C-terminal, oligomerisation</fullName>
    </submittedName>
</protein>
<keyword evidence="6" id="KW-1185">Reference proteome</keyword>
<dbReference type="AlphaFoldDB" id="A0A1H8KH31"/>
<dbReference type="PANTHER" id="PTHR35803">
    <property type="entry name" value="GLUCAN 1,4-ALPHA-GLUCOSIDASE SUSB-RELATED"/>
    <property type="match status" value="1"/>
</dbReference>
<sequence>MGRRWQRARRAVAGVAVAALASGGLAVAAAAPSAAEQGAASGWTVAGPGGSALSAELGLDADGDLRLAVDRGGAPVLLPGRLGIRTDQHDLTTGLRFTGRTDRTVHESYRMTTGKRLQRSATMREATLTFTGADGARLGVVVRVSTDGVAYRYQLDGPGQVTVEQEASTFEVPTDAKAWVQPYQPSYETERTETTAGAANEAKPATCDGDTCSFGYPTLFAVGGTYVLLTEADVDGRYSGSHLDHQAGSSSYHVALADGAAVTAPGPLATPWRTAIVGGLDTVVGSTLVDDLAPPSQVKDTSWIRPGVDDWSWLSDGNSPGNVDRQKDFVDYAAAHGLEYTLVDAGWQASWVPELVRYARARGVDVLLWFDWNDLRTQAQRDAWLPKVKAWGVAGVKVDYMYSDSQSTFQWYDAILKDTAKLKLMIDFHGATIPRGLQRTWPQVMSVEAVRGEENGQNPTRDIFLAFTRNVVGSMDYTPTWFSRPGRQDTAARELALPVVFESGWTSLGDKPEGFATQPVAEDYLDQLPTTWDETRLVSGGPEQQAAGDRQVVMARRSGDRWFLGGILAGTGDTMKAPLGFLGKGPWLLETVEDTPGADGGGQLRRTVRTVTSADTLTVAAADNGGFAALACPALKGRTDCDEKVVTAPATTLTLDPSSATAAPGTSVAVDARFTLPQGDALHLVHMTVDRGRLPAGWSASGPDVTAGSLPAGKVLDGHWTVTVGKDQPGGTVEVPVWAEYANPAGKGAPPVHVEQVVTVAIPLHGTVYASDQPFLTETNGWGPVERDRSNGETGAQDGGPLTIDGTVYAKGLGMNADARVDIDVQGRCTRFEARVGVDDEVAGQGSVTFTVLGDGRQLAASDVVRGGQPAVELTADVTGVHTLALVVGDGGDGKNFDHADWGLAQLSCAD</sequence>
<keyword evidence="1 5" id="KW-0378">Hydrolase</keyword>